<reference evidence="1 2" key="1">
    <citation type="submission" date="2020-04" db="EMBL/GenBank/DDBJ databases">
        <authorList>
            <person name="De Canck E."/>
        </authorList>
    </citation>
    <scope>NUCLEOTIDE SEQUENCE [LARGE SCALE GENOMIC DNA]</scope>
    <source>
        <strain evidence="1 2">LMG 29542</strain>
    </source>
</reference>
<evidence type="ECO:0000313" key="1">
    <source>
        <dbReference type="EMBL" id="CAB3774290.1"/>
    </source>
</evidence>
<dbReference type="AlphaFoldDB" id="A0A6J5F606"/>
<name>A0A6J5F606_9BURK</name>
<dbReference type="RefSeq" id="WP_175232940.1">
    <property type="nucleotide sequence ID" value="NZ_CADIKH010000106.1"/>
</dbReference>
<organism evidence="1 2">
    <name type="scientific">Paraburkholderia humisilvae</name>
    <dbReference type="NCBI Taxonomy" id="627669"/>
    <lineage>
        <taxon>Bacteria</taxon>
        <taxon>Pseudomonadati</taxon>
        <taxon>Pseudomonadota</taxon>
        <taxon>Betaproteobacteria</taxon>
        <taxon>Burkholderiales</taxon>
        <taxon>Burkholderiaceae</taxon>
        <taxon>Paraburkholderia</taxon>
    </lineage>
</organism>
<keyword evidence="2" id="KW-1185">Reference proteome</keyword>
<evidence type="ECO:0000313" key="2">
    <source>
        <dbReference type="Proteomes" id="UP000494363"/>
    </source>
</evidence>
<sequence>MSPEELHHRTRLLVSRAHWCSHWQDNVLLDAAVDQARARAVGAFDLVDAETGLPAGVTPQEIRETLLHRKAKEILERERRLMVPEITVTDR</sequence>
<protein>
    <submittedName>
        <fullName evidence="1">Uncharacterized protein</fullName>
    </submittedName>
</protein>
<accession>A0A6J5F606</accession>
<proteinExistence type="predicted"/>
<gene>
    <name evidence="1" type="ORF">LMG29542_07697</name>
</gene>
<dbReference type="Proteomes" id="UP000494363">
    <property type="component" value="Unassembled WGS sequence"/>
</dbReference>
<dbReference type="EMBL" id="CADIKH010000106">
    <property type="protein sequence ID" value="CAB3774290.1"/>
    <property type="molecule type" value="Genomic_DNA"/>
</dbReference>